<evidence type="ECO:0000256" key="6">
    <source>
        <dbReference type="SAM" id="SignalP"/>
    </source>
</evidence>
<dbReference type="Gene3D" id="3.30.465.10">
    <property type="match status" value="1"/>
</dbReference>
<dbReference type="InterPro" id="IPR006311">
    <property type="entry name" value="TAT_signal"/>
</dbReference>
<evidence type="ECO:0000256" key="5">
    <source>
        <dbReference type="ARBA" id="ARBA00023002"/>
    </source>
</evidence>
<dbReference type="GeneID" id="94009538"/>
<dbReference type="Proteomes" id="UP001052739">
    <property type="component" value="Unassembled WGS sequence"/>
</dbReference>
<evidence type="ECO:0000256" key="1">
    <source>
        <dbReference type="ARBA" id="ARBA00001974"/>
    </source>
</evidence>
<sequence>MISRRTLLGAGAGLTAAASGIVTAASAGARTSSGTEAKWESLRASLTGDVVLPADTAYDGARKLASAQFDSIYPQAVALCETPQDVSTCIRFAQDQGIHASVRSGGHNYGGWSTTEGLVINLTRMNRVLPGAGEVRLGPGVQTVDVVPRLSPYGLTVPAGFCPTVCPGGFITGGGTGWQYRKYGPASDRLLSAEVVLADGRVVTASKTQHPDLFWALRGGGGGNFGVITDYRMRPTSITRVGHYTLTWTWDKAQAAIGGYLEWTAQGSADLACGGVLRMPDARPGAVPVFVVSGVHFGSMEALDAELRTLSGLIGSEPATRVVQDLTYEKAMMRVFGCEDKTVDACHTTGSTPEASLPRTAYVKNRGRMFSRVLPQAGVDELLAAFDADRRAGQFRVVSLLGLGKNANLPAVDSTAWVHRDALYSATITTSLNGAYLTDEDKAAAGLWLDGVFGAVDPYSNGRSYANFPDPDLTGWADAYYGSNLAALGRVKSAYDPHGFFRFPQSVPAA</sequence>
<dbReference type="InterPro" id="IPR036318">
    <property type="entry name" value="FAD-bd_PCMH-like_sf"/>
</dbReference>
<comment type="cofactor">
    <cofactor evidence="1">
        <name>FAD</name>
        <dbReference type="ChEBI" id="CHEBI:57692"/>
    </cofactor>
</comment>
<dbReference type="PROSITE" id="PS51387">
    <property type="entry name" value="FAD_PCMH"/>
    <property type="match status" value="1"/>
</dbReference>
<evidence type="ECO:0000259" key="7">
    <source>
        <dbReference type="PROSITE" id="PS51387"/>
    </source>
</evidence>
<feature type="signal peptide" evidence="6">
    <location>
        <begin position="1"/>
        <end position="24"/>
    </location>
</feature>
<reference evidence="8" key="1">
    <citation type="submission" date="2024-05" db="EMBL/GenBank/DDBJ databases">
        <title>Whole genome shotgun sequence of Streptomyces hydrogenans NBRC 13475.</title>
        <authorList>
            <person name="Komaki H."/>
            <person name="Tamura T."/>
        </authorList>
    </citation>
    <scope>NUCLEOTIDE SEQUENCE</scope>
    <source>
        <strain evidence="8">NBRC 13475</strain>
    </source>
</reference>
<dbReference type="InterPro" id="IPR006094">
    <property type="entry name" value="Oxid_FAD_bind_N"/>
</dbReference>
<evidence type="ECO:0000256" key="2">
    <source>
        <dbReference type="ARBA" id="ARBA00005466"/>
    </source>
</evidence>
<gene>
    <name evidence="8" type="ORF">Shyd_93040</name>
</gene>
<dbReference type="InterPro" id="IPR012951">
    <property type="entry name" value="BBE"/>
</dbReference>
<keyword evidence="4" id="KW-0274">FAD</keyword>
<comment type="caution">
    <text evidence="8">The sequence shown here is derived from an EMBL/GenBank/DDBJ whole genome shotgun (WGS) entry which is preliminary data.</text>
</comment>
<dbReference type="InterPro" id="IPR050416">
    <property type="entry name" value="FAD-linked_Oxidoreductase"/>
</dbReference>
<keyword evidence="6" id="KW-0732">Signal</keyword>
<dbReference type="InterPro" id="IPR016166">
    <property type="entry name" value="FAD-bd_PCMH"/>
</dbReference>
<dbReference type="PANTHER" id="PTHR42973">
    <property type="entry name" value="BINDING OXIDOREDUCTASE, PUTATIVE (AFU_ORTHOLOGUE AFUA_1G17690)-RELATED"/>
    <property type="match status" value="1"/>
</dbReference>
<evidence type="ECO:0000313" key="9">
    <source>
        <dbReference type="Proteomes" id="UP001052739"/>
    </source>
</evidence>
<dbReference type="Gene3D" id="3.40.462.20">
    <property type="match status" value="1"/>
</dbReference>
<feature type="chain" id="PRO_5045119606" evidence="6">
    <location>
        <begin position="25"/>
        <end position="510"/>
    </location>
</feature>
<dbReference type="PROSITE" id="PS51318">
    <property type="entry name" value="TAT"/>
    <property type="match status" value="1"/>
</dbReference>
<evidence type="ECO:0000256" key="4">
    <source>
        <dbReference type="ARBA" id="ARBA00022827"/>
    </source>
</evidence>
<keyword evidence="3" id="KW-0285">Flavoprotein</keyword>
<proteinExistence type="inferred from homology"/>
<keyword evidence="9" id="KW-1185">Reference proteome</keyword>
<dbReference type="RefSeq" id="WP_043220225.1">
    <property type="nucleotide sequence ID" value="NZ_BNBS01000172.1"/>
</dbReference>
<feature type="domain" description="FAD-binding PCMH-type" evidence="7">
    <location>
        <begin position="69"/>
        <end position="238"/>
    </location>
</feature>
<dbReference type="Gene3D" id="3.30.43.10">
    <property type="entry name" value="Uridine Diphospho-n-acetylenolpyruvylglucosamine Reductase, domain 2"/>
    <property type="match status" value="1"/>
</dbReference>
<evidence type="ECO:0000313" key="8">
    <source>
        <dbReference type="EMBL" id="GHI27933.1"/>
    </source>
</evidence>
<organism evidence="8 9">
    <name type="scientific">Streptomyces hydrogenans</name>
    <dbReference type="NCBI Taxonomy" id="1873719"/>
    <lineage>
        <taxon>Bacteria</taxon>
        <taxon>Bacillati</taxon>
        <taxon>Actinomycetota</taxon>
        <taxon>Actinomycetes</taxon>
        <taxon>Kitasatosporales</taxon>
        <taxon>Streptomycetaceae</taxon>
        <taxon>Streptomyces</taxon>
    </lineage>
</organism>
<dbReference type="EMBL" id="BNDW01000117">
    <property type="protein sequence ID" value="GHI27933.1"/>
    <property type="molecule type" value="Genomic_DNA"/>
</dbReference>
<dbReference type="InterPro" id="IPR016169">
    <property type="entry name" value="FAD-bd_PCMH_sub2"/>
</dbReference>
<keyword evidence="5" id="KW-0560">Oxidoreductase</keyword>
<accession>A0ABQ3PSF6</accession>
<evidence type="ECO:0000256" key="3">
    <source>
        <dbReference type="ARBA" id="ARBA00022630"/>
    </source>
</evidence>
<dbReference type="PANTHER" id="PTHR42973:SF39">
    <property type="entry name" value="FAD-BINDING PCMH-TYPE DOMAIN-CONTAINING PROTEIN"/>
    <property type="match status" value="1"/>
</dbReference>
<comment type="similarity">
    <text evidence="2">Belongs to the oxygen-dependent FAD-linked oxidoreductase family.</text>
</comment>
<dbReference type="SUPFAM" id="SSF56176">
    <property type="entry name" value="FAD-binding/transporter-associated domain-like"/>
    <property type="match status" value="1"/>
</dbReference>
<dbReference type="Pfam" id="PF08031">
    <property type="entry name" value="BBE"/>
    <property type="match status" value="1"/>
</dbReference>
<dbReference type="InterPro" id="IPR016167">
    <property type="entry name" value="FAD-bd_PCMH_sub1"/>
</dbReference>
<name>A0ABQ3PSF6_9ACTN</name>
<dbReference type="Pfam" id="PF01565">
    <property type="entry name" value="FAD_binding_4"/>
    <property type="match status" value="1"/>
</dbReference>
<protein>
    <submittedName>
        <fullName evidence="8">FAD-binding dehydrogenase</fullName>
    </submittedName>
</protein>